<dbReference type="Pfam" id="PF04815">
    <property type="entry name" value="Sec23_helical"/>
    <property type="match status" value="1"/>
</dbReference>
<dbReference type="Gene3D" id="2.60.40.1670">
    <property type="entry name" value="beta-sandwich domain of Sec23/24"/>
    <property type="match status" value="1"/>
</dbReference>
<dbReference type="InterPro" id="IPR036175">
    <property type="entry name" value="Sec23/24_helical_dom_sf"/>
</dbReference>
<comment type="subcellular location">
    <subcellularLocation>
        <location evidence="1">Golgi apparatus membrane</location>
    </subcellularLocation>
</comment>
<dbReference type="InterPro" id="IPR029006">
    <property type="entry name" value="ADF-H/Gelsolin-like_dom_sf"/>
</dbReference>
<dbReference type="GO" id="GO:0070971">
    <property type="term" value="C:endoplasmic reticulum exit site"/>
    <property type="evidence" value="ECO:0007669"/>
    <property type="project" value="TreeGrafter"/>
</dbReference>
<dbReference type="SUPFAM" id="SSF81995">
    <property type="entry name" value="beta-sandwich domain of Sec23/24"/>
    <property type="match status" value="1"/>
</dbReference>
<feature type="domain" description="Sec23/Sec24 helical" evidence="9">
    <location>
        <begin position="652"/>
        <end position="758"/>
    </location>
</feature>
<comment type="caution">
    <text evidence="11">The sequence shown here is derived from an EMBL/GenBank/DDBJ whole genome shotgun (WGS) entry which is preliminary data.</text>
</comment>
<gene>
    <name evidence="11" type="ORF">KGF57_003353</name>
</gene>
<evidence type="ECO:0000256" key="6">
    <source>
        <dbReference type="ARBA" id="ARBA00023034"/>
    </source>
</evidence>
<dbReference type="SUPFAM" id="SSF81811">
    <property type="entry name" value="Helical domain of Sec23/24"/>
    <property type="match status" value="1"/>
</dbReference>
<dbReference type="Proteomes" id="UP001204833">
    <property type="component" value="Unassembled WGS sequence"/>
</dbReference>
<dbReference type="PANTHER" id="PTHR13803:SF4">
    <property type="entry name" value="SECRETORY 24CD, ISOFORM C"/>
    <property type="match status" value="1"/>
</dbReference>
<dbReference type="SUPFAM" id="SSF82919">
    <property type="entry name" value="Zn-finger domain of Sec23/24"/>
    <property type="match status" value="1"/>
</dbReference>
<dbReference type="GO" id="GO:0030127">
    <property type="term" value="C:COPII vesicle coat"/>
    <property type="evidence" value="ECO:0007669"/>
    <property type="project" value="InterPro"/>
</dbReference>
<keyword evidence="5" id="KW-0653">Protein transport</keyword>
<keyword evidence="3" id="KW-0813">Transport</keyword>
<dbReference type="GeneID" id="76151412"/>
<evidence type="ECO:0000313" key="12">
    <source>
        <dbReference type="Proteomes" id="UP001204833"/>
    </source>
</evidence>
<name>A0AAD5BDZ8_9ASCO</name>
<evidence type="ECO:0000259" key="10">
    <source>
        <dbReference type="Pfam" id="PF08033"/>
    </source>
</evidence>
<evidence type="ECO:0000256" key="3">
    <source>
        <dbReference type="ARBA" id="ARBA00022448"/>
    </source>
</evidence>
<evidence type="ECO:0000313" key="11">
    <source>
        <dbReference type="EMBL" id="KAI5957658.1"/>
    </source>
</evidence>
<keyword evidence="12" id="KW-1185">Reference proteome</keyword>
<evidence type="ECO:0000259" key="9">
    <source>
        <dbReference type="Pfam" id="PF04815"/>
    </source>
</evidence>
<dbReference type="Pfam" id="PF04811">
    <property type="entry name" value="Sec23_trunk"/>
    <property type="match status" value="1"/>
</dbReference>
<dbReference type="InterPro" id="IPR006900">
    <property type="entry name" value="Sec23/24_helical_dom"/>
</dbReference>
<evidence type="ECO:0000256" key="1">
    <source>
        <dbReference type="ARBA" id="ARBA00004394"/>
    </source>
</evidence>
<dbReference type="GO" id="GO:0090110">
    <property type="term" value="P:COPII-coated vesicle cargo loading"/>
    <property type="evidence" value="ECO:0007669"/>
    <property type="project" value="TreeGrafter"/>
</dbReference>
<dbReference type="InterPro" id="IPR050550">
    <property type="entry name" value="SEC23_SEC24_subfamily"/>
</dbReference>
<dbReference type="InterPro" id="IPR036180">
    <property type="entry name" value="Gelsolin-like_dom_sf"/>
</dbReference>
<sequence>MSLGNGNDLSPNLQALDLNSQQHPQSNKKRSRRAFHTNFNSPVTTAAPTAAPTSVPTTTPNFFQAPRLDDVPDLQAAAGHVPSQSQPISMSYESPNVQQSVPSLQAHRYLQQKEYDTPNEDGNYKSFLTFSETVPPDAGVQFHFTDQGTASSKYMRSTMYYVPESEKLRSATKLPVAVTIRPFAPLLETEEPVPTVDFQNDINPEATSTDDDPLSKGPLRCHRCRAYVNASMQFTHNQRFICNICQFANNEVPPEYASALDARGFRIDKFVRPELHKSVYDMRVPKEYNFGGSKKDPDQFHIVFMVDITENSIKQNLPVLVSESIRATLYDYNDGTAENTAPYKIAIMAFDKKLHFFNLSANLERTQISISSDLDDPFVPFDEGLFADPQESRLVIEDALNYLEQLCNSETRVFDSEPCFAVACKTAALCLEMHGGGKIVSVLSNLPSWGPGGLKYKDNKAVGRTPAPEVERKIFLPDNEYYKNLTKEFVEKSVGLDLHIASHTSVDLSNIGFLVSATGGELTRWPNLHYERDGRLFIAKFKNSVAKTTGYQGQLKLRCSNGLQVIDYYGTSSSVRDASILGSVQDPVVPVLNKDHTFTVLLQYDGTLSRKLDCHFQAALLYTDIYGQRKVRVINLVLAVTNKLEDVFHFADENAIVATLVRDSLNFVGQQTLASLRESLNTRLVDVFSQYRAMTEYGHNRAKVMNNNLLFPDSLKHLPIYILSFLKTHAINASTGLSADARLVDLFNMLNMPLERLMYHLYPALTELHTLTPEEGIIDEATGFTLVPQYKDLTMKSLDRGVYILCDGIRVYVWIDPEANIMLIKDVFGDQYESVDEIDAFIDELPDLPSEISQQARKLVQFFNKHIVGVDSLSIQIVRKGIDGSEFTFKELLREDAFGGAMKATNGIGFAEYLTSLHKAIKVQLESDKASQTIRQSISSVEHDTGTLAQRLINF</sequence>
<accession>A0AAD5BDZ8</accession>
<dbReference type="InterPro" id="IPR006896">
    <property type="entry name" value="Sec23/24_trunk_dom"/>
</dbReference>
<dbReference type="AlphaFoldDB" id="A0AAD5BDZ8"/>
<evidence type="ECO:0000256" key="2">
    <source>
        <dbReference type="ARBA" id="ARBA00008334"/>
    </source>
</evidence>
<feature type="domain" description="Sec23/Sec24 trunk" evidence="8">
    <location>
        <begin position="302"/>
        <end position="544"/>
    </location>
</feature>
<organism evidence="11 12">
    <name type="scientific">Candida theae</name>
    <dbReference type="NCBI Taxonomy" id="1198502"/>
    <lineage>
        <taxon>Eukaryota</taxon>
        <taxon>Fungi</taxon>
        <taxon>Dikarya</taxon>
        <taxon>Ascomycota</taxon>
        <taxon>Saccharomycotina</taxon>
        <taxon>Pichiomycetes</taxon>
        <taxon>Debaryomycetaceae</taxon>
        <taxon>Candida/Lodderomyces clade</taxon>
        <taxon>Candida</taxon>
    </lineage>
</organism>
<evidence type="ECO:0000259" key="8">
    <source>
        <dbReference type="Pfam" id="PF04811"/>
    </source>
</evidence>
<evidence type="ECO:0000256" key="5">
    <source>
        <dbReference type="ARBA" id="ARBA00022927"/>
    </source>
</evidence>
<dbReference type="InterPro" id="IPR012990">
    <property type="entry name" value="Beta-sandwich_Sec23_24"/>
</dbReference>
<dbReference type="Gene3D" id="3.40.20.10">
    <property type="entry name" value="Severin"/>
    <property type="match status" value="1"/>
</dbReference>
<keyword evidence="4" id="KW-0963">Cytoplasm</keyword>
<dbReference type="GO" id="GO:0000139">
    <property type="term" value="C:Golgi membrane"/>
    <property type="evidence" value="ECO:0007669"/>
    <property type="project" value="UniProtKB-SubCell"/>
</dbReference>
<reference evidence="11 12" key="1">
    <citation type="journal article" date="2022" name="DNA Res.">
        <title>Genome analysis of five recently described species of the CUG-Ser clade uncovers Candida theae as a new hybrid lineage with pathogenic potential in the Candida parapsilosis species complex.</title>
        <authorList>
            <person name="Mixao V."/>
            <person name="Del Olmo V."/>
            <person name="Hegedusova E."/>
            <person name="Saus E."/>
            <person name="Pryszcz L."/>
            <person name="Cillingova A."/>
            <person name="Nosek J."/>
            <person name="Gabaldon T."/>
        </authorList>
    </citation>
    <scope>NUCLEOTIDE SEQUENCE [LARGE SCALE GENOMIC DNA]</scope>
    <source>
        <strain evidence="11 12">CBS 12239</strain>
    </source>
</reference>
<dbReference type="SUPFAM" id="SSF53300">
    <property type="entry name" value="vWA-like"/>
    <property type="match status" value="1"/>
</dbReference>
<dbReference type="GO" id="GO:0000149">
    <property type="term" value="F:SNARE binding"/>
    <property type="evidence" value="ECO:0007669"/>
    <property type="project" value="TreeGrafter"/>
</dbReference>
<dbReference type="PANTHER" id="PTHR13803">
    <property type="entry name" value="SEC24-RELATED PROTEIN"/>
    <property type="match status" value="1"/>
</dbReference>
<dbReference type="Gene3D" id="1.20.120.730">
    <property type="entry name" value="Sec23/Sec24 helical domain"/>
    <property type="match status" value="1"/>
</dbReference>
<evidence type="ECO:0000259" key="7">
    <source>
        <dbReference type="Pfam" id="PF04810"/>
    </source>
</evidence>
<dbReference type="GO" id="GO:0008270">
    <property type="term" value="F:zinc ion binding"/>
    <property type="evidence" value="ECO:0007669"/>
    <property type="project" value="InterPro"/>
</dbReference>
<dbReference type="InterPro" id="IPR006895">
    <property type="entry name" value="Znf_Sec23_Sec24"/>
</dbReference>
<dbReference type="Pfam" id="PF08033">
    <property type="entry name" value="Sec23_BS"/>
    <property type="match status" value="1"/>
</dbReference>
<feature type="domain" description="Sec23/Sec24 beta-sandwich" evidence="10">
    <location>
        <begin position="550"/>
        <end position="641"/>
    </location>
</feature>
<dbReference type="InterPro" id="IPR036174">
    <property type="entry name" value="Znf_Sec23_Sec24_sf"/>
</dbReference>
<feature type="domain" description="Zinc finger Sec23/Sec24-type" evidence="7">
    <location>
        <begin position="218"/>
        <end position="256"/>
    </location>
</feature>
<comment type="similarity">
    <text evidence="2">Belongs to the SEC23/SEC24 family. SEC24 subfamily.</text>
</comment>
<dbReference type="Pfam" id="PF04810">
    <property type="entry name" value="zf-Sec23_Sec24"/>
    <property type="match status" value="1"/>
</dbReference>
<dbReference type="Gene3D" id="2.30.30.380">
    <property type="entry name" value="Zn-finger domain of Sec23/24"/>
    <property type="match status" value="1"/>
</dbReference>
<dbReference type="GO" id="GO:0006886">
    <property type="term" value="P:intracellular protein transport"/>
    <property type="evidence" value="ECO:0007669"/>
    <property type="project" value="InterPro"/>
</dbReference>
<dbReference type="EMBL" id="JAIHNG010000121">
    <property type="protein sequence ID" value="KAI5957658.1"/>
    <property type="molecule type" value="Genomic_DNA"/>
</dbReference>
<proteinExistence type="inferred from homology"/>
<evidence type="ECO:0000256" key="4">
    <source>
        <dbReference type="ARBA" id="ARBA00022490"/>
    </source>
</evidence>
<dbReference type="InterPro" id="IPR036465">
    <property type="entry name" value="vWFA_dom_sf"/>
</dbReference>
<dbReference type="SUPFAM" id="SSF82754">
    <property type="entry name" value="C-terminal, gelsolin-like domain of Sec23/24"/>
    <property type="match status" value="1"/>
</dbReference>
<keyword evidence="6" id="KW-0333">Golgi apparatus</keyword>
<dbReference type="RefSeq" id="XP_051608361.1">
    <property type="nucleotide sequence ID" value="XM_051752764.1"/>
</dbReference>
<protein>
    <submittedName>
        <fullName evidence="11">SFB3</fullName>
    </submittedName>
</protein>
<dbReference type="Gene3D" id="3.40.50.410">
    <property type="entry name" value="von Willebrand factor, type A domain"/>
    <property type="match status" value="1"/>
</dbReference>